<reference evidence="2 3" key="1">
    <citation type="journal article" date="2018" name="Mol. Biol. Evol.">
        <title>Broad Genomic Sampling Reveals a Smut Pathogenic Ancestry of the Fungal Clade Ustilaginomycotina.</title>
        <authorList>
            <person name="Kijpornyongpan T."/>
            <person name="Mondo S.J."/>
            <person name="Barry K."/>
            <person name="Sandor L."/>
            <person name="Lee J."/>
            <person name="Lipzen A."/>
            <person name="Pangilinan J."/>
            <person name="LaButti K."/>
            <person name="Hainaut M."/>
            <person name="Henrissat B."/>
            <person name="Grigoriev I.V."/>
            <person name="Spatafora J.W."/>
            <person name="Aime M.C."/>
        </authorList>
    </citation>
    <scope>NUCLEOTIDE SEQUENCE [LARGE SCALE GENOMIC DNA]</scope>
    <source>
        <strain evidence="2 3">MCA 3645</strain>
    </source>
</reference>
<organism evidence="2 3">
    <name type="scientific">Testicularia cyperi</name>
    <dbReference type="NCBI Taxonomy" id="1882483"/>
    <lineage>
        <taxon>Eukaryota</taxon>
        <taxon>Fungi</taxon>
        <taxon>Dikarya</taxon>
        <taxon>Basidiomycota</taxon>
        <taxon>Ustilaginomycotina</taxon>
        <taxon>Ustilaginomycetes</taxon>
        <taxon>Ustilaginales</taxon>
        <taxon>Anthracoideaceae</taxon>
        <taxon>Testicularia</taxon>
    </lineage>
</organism>
<sequence>MHTILRLASLQRHTPSRVLTLGDSHAHAWQAAYMALSSLCLDHLADRFAAVSSFDRGCSPRSSKKKARPESRNSSKDTSELQAKTASRHTEKELRTVQIREEELPEQDRLVRSCARDLLPVARRIVPCHIRTRSSSLTLLTQQSLCAQASRPCHGDRRQHG</sequence>
<dbReference type="EMBL" id="KZ819189">
    <property type="protein sequence ID" value="PWZ02414.1"/>
    <property type="molecule type" value="Genomic_DNA"/>
</dbReference>
<name>A0A317XVX9_9BASI</name>
<protein>
    <submittedName>
        <fullName evidence="2">Uncharacterized protein</fullName>
    </submittedName>
</protein>
<evidence type="ECO:0000313" key="2">
    <source>
        <dbReference type="EMBL" id="PWZ02414.1"/>
    </source>
</evidence>
<evidence type="ECO:0000256" key="1">
    <source>
        <dbReference type="SAM" id="MobiDB-lite"/>
    </source>
</evidence>
<evidence type="ECO:0000313" key="3">
    <source>
        <dbReference type="Proteomes" id="UP000246740"/>
    </source>
</evidence>
<feature type="compositionally biased region" description="Basic and acidic residues" evidence="1">
    <location>
        <begin position="68"/>
        <end position="79"/>
    </location>
</feature>
<accession>A0A317XVX9</accession>
<feature type="region of interest" description="Disordered" evidence="1">
    <location>
        <begin position="54"/>
        <end position="100"/>
    </location>
</feature>
<dbReference type="AlphaFoldDB" id="A0A317XVX9"/>
<keyword evidence="3" id="KW-1185">Reference proteome</keyword>
<dbReference type="InParanoid" id="A0A317XVX9"/>
<gene>
    <name evidence="2" type="ORF">BCV70DRAFT_63931</name>
</gene>
<proteinExistence type="predicted"/>
<dbReference type="Proteomes" id="UP000246740">
    <property type="component" value="Unassembled WGS sequence"/>
</dbReference>
<feature type="compositionally biased region" description="Basic and acidic residues" evidence="1">
    <location>
        <begin position="88"/>
        <end position="100"/>
    </location>
</feature>